<dbReference type="GO" id="GO:0005886">
    <property type="term" value="C:plasma membrane"/>
    <property type="evidence" value="ECO:0007669"/>
    <property type="project" value="UniProtKB-SubCell"/>
</dbReference>
<dbReference type="InterPro" id="IPR001734">
    <property type="entry name" value="Na/solute_symporter"/>
</dbReference>
<feature type="transmembrane region" description="Helical" evidence="13">
    <location>
        <begin position="33"/>
        <end position="55"/>
    </location>
</feature>
<dbReference type="Pfam" id="PF00474">
    <property type="entry name" value="SSF"/>
    <property type="match status" value="1"/>
</dbReference>
<accession>A0A973VUC6</accession>
<keyword evidence="5 13" id="KW-0812">Transmembrane</keyword>
<dbReference type="GO" id="GO:0015293">
    <property type="term" value="F:symporter activity"/>
    <property type="evidence" value="ECO:0007669"/>
    <property type="project" value="UniProtKB-KW"/>
</dbReference>
<sequence length="565" mass="58736">MIFRCLLAAALVVAVPFAAMAQSASVTGGRGTDWIAIGMFALIVAITLVITYRSAGSTRSKAGFYTAGHSITPLQNGLATAGDFLSAAAFLGISALVYANGFDGFIYALGFLTGWPIVLFLMSERMRNLGSYTFADAAAFRLDRTSVRLVAATGSLVVVLFYLIAQLIGAGKVIQLLFGINYILAVVGVGVLMMLYVIVGGMQATTWVQITKAVLLICGGTLLALAALWHFDFSLGRLLEATSRIHPKGAAILAPGGLFAEPVSAVSLGLALVFGTAGLPHILMRFFTVKDAAAARKSVFYATTCVAYFCWVIPVLGFAAAAILMADPSYFNVAASGQFNKIVDLIGGPNMASIHLAHAMGGPVLLGFISAVAFATILAVVAGLTLAGASAVSHDIYGQVMCGGKAPEAREVLISKIAAMAIGVAAVLLAYVFENQNVAFMAGLALSVAASCNFPVLVMAMFWRGTTTRGAVAGGLAGLAASVVLVVLSKTVWVAVLGFPSALFPYDNPALFSMPLAFLFVWLFSVTDRSARASREREAFAAQFIQSEIGTALAVERPGLAAAAS</sequence>
<dbReference type="RefSeq" id="WP_166211849.1">
    <property type="nucleotide sequence ID" value="NZ_CP088285.1"/>
</dbReference>
<feature type="transmembrane region" description="Helical" evidence="13">
    <location>
        <begin position="149"/>
        <end position="168"/>
    </location>
</feature>
<dbReference type="PANTHER" id="PTHR48086">
    <property type="entry name" value="SODIUM/PROLINE SYMPORTER-RELATED"/>
    <property type="match status" value="1"/>
</dbReference>
<feature type="signal peptide" evidence="14">
    <location>
        <begin position="1"/>
        <end position="21"/>
    </location>
</feature>
<reference evidence="15" key="1">
    <citation type="submission" date="2020-06" db="EMBL/GenBank/DDBJ databases">
        <title>Whole Genome Sequence of Bradyrhizobium sp. Strain 1S1.</title>
        <authorList>
            <person name="Bromfield E.S.P."/>
            <person name="Cloutier S."/>
        </authorList>
    </citation>
    <scope>NUCLEOTIDE SEQUENCE [LARGE SCALE GENOMIC DNA]</scope>
    <source>
        <strain evidence="15">1S1</strain>
    </source>
</reference>
<organism evidence="15">
    <name type="scientific">Bradyrhizobium septentrionale</name>
    <dbReference type="NCBI Taxonomy" id="1404411"/>
    <lineage>
        <taxon>Bacteria</taxon>
        <taxon>Pseudomonadati</taxon>
        <taxon>Pseudomonadota</taxon>
        <taxon>Alphaproteobacteria</taxon>
        <taxon>Hyphomicrobiales</taxon>
        <taxon>Nitrobacteraceae</taxon>
        <taxon>Bradyrhizobium</taxon>
    </lineage>
</organism>
<dbReference type="InterPro" id="IPR018212">
    <property type="entry name" value="Na/solute_symporter_CS"/>
</dbReference>
<feature type="chain" id="PRO_5037432205" evidence="14">
    <location>
        <begin position="22"/>
        <end position="565"/>
    </location>
</feature>
<keyword evidence="14" id="KW-0732">Signal</keyword>
<evidence type="ECO:0000256" key="1">
    <source>
        <dbReference type="ARBA" id="ARBA00004651"/>
    </source>
</evidence>
<dbReference type="InterPro" id="IPR038377">
    <property type="entry name" value="Na/Glc_symporter_sf"/>
</dbReference>
<keyword evidence="7 13" id="KW-1133">Transmembrane helix</keyword>
<comment type="subcellular location">
    <subcellularLocation>
        <location evidence="1">Cell membrane</location>
        <topology evidence="1">Multi-pass membrane protein</topology>
    </subcellularLocation>
</comment>
<feature type="transmembrane region" description="Helical" evidence="13">
    <location>
        <begin position="470"/>
        <end position="489"/>
    </location>
</feature>
<evidence type="ECO:0000256" key="6">
    <source>
        <dbReference type="ARBA" id="ARBA00022847"/>
    </source>
</evidence>
<evidence type="ECO:0000256" key="10">
    <source>
        <dbReference type="ARBA" id="ARBA00023136"/>
    </source>
</evidence>
<keyword evidence="11" id="KW-0739">Sodium transport</keyword>
<keyword evidence="9" id="KW-0406">Ion transport</keyword>
<evidence type="ECO:0000256" key="3">
    <source>
        <dbReference type="ARBA" id="ARBA00022448"/>
    </source>
</evidence>
<keyword evidence="8" id="KW-0915">Sodium</keyword>
<feature type="transmembrane region" description="Helical" evidence="13">
    <location>
        <begin position="365"/>
        <end position="392"/>
    </location>
</feature>
<evidence type="ECO:0000256" key="5">
    <source>
        <dbReference type="ARBA" id="ARBA00022692"/>
    </source>
</evidence>
<feature type="transmembrane region" description="Helical" evidence="13">
    <location>
        <begin position="413"/>
        <end position="433"/>
    </location>
</feature>
<gene>
    <name evidence="15" type="primary">actP</name>
    <name evidence="15" type="ORF">HAP48_001965</name>
</gene>
<evidence type="ECO:0000256" key="13">
    <source>
        <dbReference type="SAM" id="Phobius"/>
    </source>
</evidence>
<dbReference type="InterPro" id="IPR050277">
    <property type="entry name" value="Sodium:Solute_Symporter"/>
</dbReference>
<name>A0A973VUC6_9BRAD</name>
<feature type="transmembrane region" description="Helical" evidence="13">
    <location>
        <begin position="265"/>
        <end position="287"/>
    </location>
</feature>
<keyword evidence="10 13" id="KW-0472">Membrane</keyword>
<evidence type="ECO:0000313" key="15">
    <source>
        <dbReference type="EMBL" id="NVI41881.1"/>
    </source>
</evidence>
<dbReference type="GO" id="GO:0006847">
    <property type="term" value="P:plasma membrane acetate transport"/>
    <property type="evidence" value="ECO:0007669"/>
    <property type="project" value="TreeGrafter"/>
</dbReference>
<comment type="similarity">
    <text evidence="2 12">Belongs to the sodium:solute symporter (SSF) (TC 2.A.21) family.</text>
</comment>
<feature type="transmembrane region" description="Helical" evidence="13">
    <location>
        <begin position="439"/>
        <end position="463"/>
    </location>
</feature>
<dbReference type="GO" id="GO:0015123">
    <property type="term" value="F:acetate transmembrane transporter activity"/>
    <property type="evidence" value="ECO:0007669"/>
    <property type="project" value="TreeGrafter"/>
</dbReference>
<dbReference type="AlphaFoldDB" id="A0A973VUC6"/>
<evidence type="ECO:0000256" key="8">
    <source>
        <dbReference type="ARBA" id="ARBA00023053"/>
    </source>
</evidence>
<evidence type="ECO:0000256" key="14">
    <source>
        <dbReference type="SAM" id="SignalP"/>
    </source>
</evidence>
<dbReference type="CDD" id="cd11480">
    <property type="entry name" value="SLC5sbd_u4"/>
    <property type="match status" value="1"/>
</dbReference>
<proteinExistence type="inferred from homology"/>
<dbReference type="GO" id="GO:0006814">
    <property type="term" value="P:sodium ion transport"/>
    <property type="evidence" value="ECO:0007669"/>
    <property type="project" value="UniProtKB-KW"/>
</dbReference>
<dbReference type="PROSITE" id="PS00456">
    <property type="entry name" value="NA_SOLUT_SYMP_1"/>
    <property type="match status" value="1"/>
</dbReference>
<feature type="transmembrane region" description="Helical" evidence="13">
    <location>
        <begin position="299"/>
        <end position="326"/>
    </location>
</feature>
<dbReference type="PANTHER" id="PTHR48086:SF6">
    <property type="entry name" value="CATION_ACETATE SYMPORTER ACTP"/>
    <property type="match status" value="1"/>
</dbReference>
<feature type="transmembrane region" description="Helical" evidence="13">
    <location>
        <begin position="509"/>
        <end position="527"/>
    </location>
</feature>
<evidence type="ECO:0000256" key="12">
    <source>
        <dbReference type="RuleBase" id="RU362091"/>
    </source>
</evidence>
<keyword evidence="3" id="KW-0813">Transport</keyword>
<evidence type="ECO:0000256" key="4">
    <source>
        <dbReference type="ARBA" id="ARBA00022475"/>
    </source>
</evidence>
<feature type="transmembrane region" description="Helical" evidence="13">
    <location>
        <begin position="105"/>
        <end position="122"/>
    </location>
</feature>
<keyword evidence="6" id="KW-0769">Symport</keyword>
<dbReference type="EMBL" id="JAAOLE020000001">
    <property type="protein sequence ID" value="NVI41881.1"/>
    <property type="molecule type" value="Genomic_DNA"/>
</dbReference>
<evidence type="ECO:0000256" key="2">
    <source>
        <dbReference type="ARBA" id="ARBA00006434"/>
    </source>
</evidence>
<feature type="transmembrane region" description="Helical" evidence="13">
    <location>
        <begin position="210"/>
        <end position="231"/>
    </location>
</feature>
<dbReference type="NCBIfam" id="NF006903">
    <property type="entry name" value="PRK09395.1"/>
    <property type="match status" value="1"/>
</dbReference>
<feature type="transmembrane region" description="Helical" evidence="13">
    <location>
        <begin position="76"/>
        <end position="99"/>
    </location>
</feature>
<evidence type="ECO:0000256" key="11">
    <source>
        <dbReference type="ARBA" id="ARBA00023201"/>
    </source>
</evidence>
<evidence type="ECO:0000256" key="7">
    <source>
        <dbReference type="ARBA" id="ARBA00022989"/>
    </source>
</evidence>
<dbReference type="Gene3D" id="1.20.1730.10">
    <property type="entry name" value="Sodium/glucose cotransporter"/>
    <property type="match status" value="1"/>
</dbReference>
<protein>
    <submittedName>
        <fullName evidence="15">Cation/acetate symporter ActP</fullName>
    </submittedName>
</protein>
<dbReference type="PROSITE" id="PS50283">
    <property type="entry name" value="NA_SOLUT_SYMP_3"/>
    <property type="match status" value="1"/>
</dbReference>
<feature type="transmembrane region" description="Helical" evidence="13">
    <location>
        <begin position="174"/>
        <end position="198"/>
    </location>
</feature>
<keyword evidence="4" id="KW-1003">Cell membrane</keyword>
<evidence type="ECO:0000256" key="9">
    <source>
        <dbReference type="ARBA" id="ARBA00023065"/>
    </source>
</evidence>
<comment type="caution">
    <text evidence="15">The sequence shown here is derived from an EMBL/GenBank/DDBJ whole genome shotgun (WGS) entry which is preliminary data.</text>
</comment>